<reference evidence="1" key="1">
    <citation type="submission" date="2020-11" db="EMBL/GenBank/DDBJ databases">
        <authorList>
            <consortium name="DOE Joint Genome Institute"/>
            <person name="Ahrendt S."/>
            <person name="Riley R."/>
            <person name="Andreopoulos W."/>
            <person name="Labutti K."/>
            <person name="Pangilinan J."/>
            <person name="Ruiz-Duenas F.J."/>
            <person name="Barrasa J.M."/>
            <person name="Sanchez-Garcia M."/>
            <person name="Camarero S."/>
            <person name="Miyauchi S."/>
            <person name="Serrano A."/>
            <person name="Linde D."/>
            <person name="Babiker R."/>
            <person name="Drula E."/>
            <person name="Ayuso-Fernandez I."/>
            <person name="Pacheco R."/>
            <person name="Padilla G."/>
            <person name="Ferreira P."/>
            <person name="Barriuso J."/>
            <person name="Kellner H."/>
            <person name="Castanera R."/>
            <person name="Alfaro M."/>
            <person name="Ramirez L."/>
            <person name="Pisabarro A.G."/>
            <person name="Kuo A."/>
            <person name="Tritt A."/>
            <person name="Lipzen A."/>
            <person name="He G."/>
            <person name="Yan M."/>
            <person name="Ng V."/>
            <person name="Cullen D."/>
            <person name="Martin F."/>
            <person name="Rosso M.-N."/>
            <person name="Henrissat B."/>
            <person name="Hibbett D."/>
            <person name="Martinez A.T."/>
            <person name="Grigoriev I.V."/>
        </authorList>
    </citation>
    <scope>NUCLEOTIDE SEQUENCE</scope>
    <source>
        <strain evidence="1">CBS 506.95</strain>
    </source>
</reference>
<dbReference type="AlphaFoldDB" id="A0A9P6EIV9"/>
<evidence type="ECO:0000313" key="2">
    <source>
        <dbReference type="Proteomes" id="UP000807306"/>
    </source>
</evidence>
<proteinExistence type="predicted"/>
<organism evidence="1 2">
    <name type="scientific">Crepidotus variabilis</name>
    <dbReference type="NCBI Taxonomy" id="179855"/>
    <lineage>
        <taxon>Eukaryota</taxon>
        <taxon>Fungi</taxon>
        <taxon>Dikarya</taxon>
        <taxon>Basidiomycota</taxon>
        <taxon>Agaricomycotina</taxon>
        <taxon>Agaricomycetes</taxon>
        <taxon>Agaricomycetidae</taxon>
        <taxon>Agaricales</taxon>
        <taxon>Agaricineae</taxon>
        <taxon>Crepidotaceae</taxon>
        <taxon>Crepidotus</taxon>
    </lineage>
</organism>
<gene>
    <name evidence="1" type="ORF">CPB83DRAFT_893281</name>
</gene>
<protein>
    <submittedName>
        <fullName evidence="1">Uncharacterized protein</fullName>
    </submittedName>
</protein>
<name>A0A9P6EIV9_9AGAR</name>
<accession>A0A9P6EIV9</accession>
<comment type="caution">
    <text evidence="1">The sequence shown here is derived from an EMBL/GenBank/DDBJ whole genome shotgun (WGS) entry which is preliminary data.</text>
</comment>
<dbReference type="Proteomes" id="UP000807306">
    <property type="component" value="Unassembled WGS sequence"/>
</dbReference>
<sequence>MQLPSYKESPILKFLALRSASIDYTRPNTAKLEPYFDLGPQFPSLSHVLLEDNVYLNELFEFFRRAQHLVICEARVYEGQSEGFYIPQEPVVMPFLTTLKCVLKMLTAPTFFYMSRNCATSLVDPTASSRTSLFVNRLIHLLEKTPMLESLRLISSEEEGLYLTEEFIDLFSATSVFDEDSTDQFSSPPSPSEPRRSYLLAVGPTIRPYSSQ</sequence>
<keyword evidence="2" id="KW-1185">Reference proteome</keyword>
<dbReference type="EMBL" id="MU157844">
    <property type="protein sequence ID" value="KAF9529769.1"/>
    <property type="molecule type" value="Genomic_DNA"/>
</dbReference>
<evidence type="ECO:0000313" key="1">
    <source>
        <dbReference type="EMBL" id="KAF9529769.1"/>
    </source>
</evidence>